<feature type="domain" description="C2H2-type" evidence="7">
    <location>
        <begin position="1559"/>
        <end position="1584"/>
    </location>
</feature>
<keyword evidence="2" id="KW-0677">Repeat</keyword>
<dbReference type="GO" id="GO:0000977">
    <property type="term" value="F:RNA polymerase II transcription regulatory region sequence-specific DNA binding"/>
    <property type="evidence" value="ECO:0007669"/>
    <property type="project" value="TreeGrafter"/>
</dbReference>
<feature type="domain" description="C2H2-type" evidence="7">
    <location>
        <begin position="922"/>
        <end position="950"/>
    </location>
</feature>
<dbReference type="VEuPathDB" id="VectorBase:CSON005341"/>
<dbReference type="EMBL" id="UFQT01000212">
    <property type="protein sequence ID" value="SSX21776.1"/>
    <property type="molecule type" value="Genomic_DNA"/>
</dbReference>
<keyword evidence="1" id="KW-0479">Metal-binding</keyword>
<dbReference type="PROSITE" id="PS00028">
    <property type="entry name" value="ZINC_FINGER_C2H2_1"/>
    <property type="match status" value="15"/>
</dbReference>
<dbReference type="EMBL" id="UFQS01000212">
    <property type="protein sequence ID" value="SSX01396.1"/>
    <property type="molecule type" value="Genomic_DNA"/>
</dbReference>
<organism evidence="9">
    <name type="scientific">Culicoides sonorensis</name>
    <name type="common">Biting midge</name>
    <dbReference type="NCBI Taxonomy" id="179676"/>
    <lineage>
        <taxon>Eukaryota</taxon>
        <taxon>Metazoa</taxon>
        <taxon>Ecdysozoa</taxon>
        <taxon>Arthropoda</taxon>
        <taxon>Hexapoda</taxon>
        <taxon>Insecta</taxon>
        <taxon>Pterygota</taxon>
        <taxon>Neoptera</taxon>
        <taxon>Endopterygota</taxon>
        <taxon>Diptera</taxon>
        <taxon>Nematocera</taxon>
        <taxon>Chironomoidea</taxon>
        <taxon>Ceratopogonidae</taxon>
        <taxon>Ceratopogoninae</taxon>
        <taxon>Culicoides</taxon>
        <taxon>Monoculicoides</taxon>
    </lineage>
</organism>
<feature type="domain" description="C2H2-type" evidence="7">
    <location>
        <begin position="1468"/>
        <end position="1496"/>
    </location>
</feature>
<feature type="region of interest" description="Disordered" evidence="6">
    <location>
        <begin position="1203"/>
        <end position="1224"/>
    </location>
</feature>
<dbReference type="PANTHER" id="PTHR24379">
    <property type="entry name" value="KRAB AND ZINC FINGER DOMAIN-CONTAINING"/>
    <property type="match status" value="1"/>
</dbReference>
<evidence type="ECO:0000313" key="9">
    <source>
        <dbReference type="EMBL" id="SSX21776.1"/>
    </source>
</evidence>
<dbReference type="Gene3D" id="3.40.1800.20">
    <property type="match status" value="3"/>
</dbReference>
<dbReference type="Pfam" id="PF07776">
    <property type="entry name" value="zf-AD"/>
    <property type="match status" value="2"/>
</dbReference>
<feature type="region of interest" description="Disordered" evidence="6">
    <location>
        <begin position="151"/>
        <end position="170"/>
    </location>
</feature>
<feature type="domain" description="C2H2-type" evidence="7">
    <location>
        <begin position="1529"/>
        <end position="1556"/>
    </location>
</feature>
<evidence type="ECO:0000256" key="4">
    <source>
        <dbReference type="ARBA" id="ARBA00022833"/>
    </source>
</evidence>
<feature type="domain" description="C2H2-type" evidence="7">
    <location>
        <begin position="1041"/>
        <end position="1065"/>
    </location>
</feature>
<dbReference type="PROSITE" id="PS50157">
    <property type="entry name" value="ZINC_FINGER_C2H2_2"/>
    <property type="match status" value="15"/>
</dbReference>
<feature type="domain" description="C2H2-type" evidence="7">
    <location>
        <begin position="445"/>
        <end position="472"/>
    </location>
</feature>
<evidence type="ECO:0000313" key="8">
    <source>
        <dbReference type="EMBL" id="SSX01396.1"/>
    </source>
</evidence>
<feature type="domain" description="C2H2-type" evidence="7">
    <location>
        <begin position="1587"/>
        <end position="1611"/>
    </location>
</feature>
<dbReference type="GO" id="GO:0008270">
    <property type="term" value="F:zinc ion binding"/>
    <property type="evidence" value="ECO:0007669"/>
    <property type="project" value="UniProtKB-KW"/>
</dbReference>
<feature type="region of interest" description="Disordered" evidence="6">
    <location>
        <begin position="112"/>
        <end position="134"/>
    </location>
</feature>
<dbReference type="SMART" id="SM00355">
    <property type="entry name" value="ZnF_C2H2"/>
    <property type="match status" value="24"/>
</dbReference>
<feature type="domain" description="C2H2-type" evidence="7">
    <location>
        <begin position="353"/>
        <end position="381"/>
    </location>
</feature>
<feature type="domain" description="C2H2-type" evidence="7">
    <location>
        <begin position="983"/>
        <end position="1010"/>
    </location>
</feature>
<evidence type="ECO:0000256" key="5">
    <source>
        <dbReference type="PROSITE-ProRule" id="PRU00042"/>
    </source>
</evidence>
<feature type="compositionally biased region" description="Basic and acidic residues" evidence="6">
    <location>
        <begin position="1203"/>
        <end position="1216"/>
    </location>
</feature>
<dbReference type="Pfam" id="PF00096">
    <property type="entry name" value="zf-C2H2"/>
    <property type="match status" value="3"/>
</dbReference>
<sequence>MPNICKLCLFKAEIDEEGYLSTKNVEKTVKIINEIFSGKVKITQNEVRFICRPCYVKIENFYEYYLFVIENQELYYEKFGCDLIPSESAESKVEVFVEPIIKIDENVEEKFHKEEFSDNDDRDTQTNDDYVDGDEANEDVKNVQIKMESKGRVSKRLRGEKAPDPGELPKFWTKKRDFESRIKSLEEETERRPERVKDPDAVRWGKMGANALKRKKAANKGIAKKFTEIKLPKKSTETEPKEDKTGKRVELEERDALIKKYFSITCDECTEQKFETFTELNRHMKQEHKLKKHYICCGVLLPTGMAIYHHCIEHENPIQCQFCGMLCVSNAMHKLHLLQVHQIEKKPEEEAPYECHHCHRRFPDKERIKLHILRTHVWKKETSFVCETCARSYKSQNALTIHIRRDHMGEKLPKSQCPHCGKWLLNTGMPFHIRKHMTPKPTEKFKCDKCGAQLTTKYNLVIHTKRHHSELSNRFQCPQCPKGFFTKRHLDEHFAVHTGENLYHCEFCGAGFKSMGNFLAHKRKLHTLLYEQQKLANKIMPNVCKLCLFKAEIDEEGYLSTENIEKTLKIIKAIFNGKVKITQNEVRFICRLCYVKIENFYDYYLFVIENQELYYEKLGCDLIPIESAESKVEVFVEPIIKIDENVEEKFHQEEFSDNDDRDTQTNDDYVDGDEANEDVKNVQIKIESKGRVSKRLRGEKAPVPGELPKWRVIKRDFQSRTKSLEYESERQPERVKDPDAVRWGKMAANARKRKKAANKGIAKKFTEIKVPKKSKEPKPKEAKTGKMELEERDAMIKKYFSITCDKCTDQTFETFTELNRHTKQEHKFNKHYTCCGVFLTNGMAIYQHCLEHENPIQCQFCGMVCVSNAMHKLHLLQVHQIVKKPEEEAPYECDHCHRRYPDKERIEVHMMRTHLSKQETSYVCETCARSYKGQSALSVHIRRDHMGEKLPKSQCPHCGKWILNTGMPFHIRKHMTPKPTEKFKCDKCNAQLTTKYNLVIHTKRHHSEFSNRFQCPQCPKGFYTKRYLDEHFAVHTGENLYHCEFCGAGFKSMGNFLAHKRKLHTLLYEQQKLANNLIKNETQCKWDPAKIMSNICKLCLFKAEIDEEGYLSTENIEKTLKIIKEIFNGKVKITQNEVRFICRPCYVKIENFYEYYLFVIENQELYYEKLGCDLIPIESAESKVEVFVEPIIKIDENVEEKFHQEEFSDNDNRDTQTNDDSDEEFKNIPIKMESGGRVSKRLRGEKAPVPGELPKFGAKKRDFQSRIKSLEDECERQPERVKDPDAVRWGKMAANALKRKKAANKGIAKKFTEIKLPKKSTEPKQKKAKTGKMELEERDAMIKKYFSITCDECTEQKFESFTELNRHVKREHKLNKHYTCCGVFLSTGMAIYQHCLEHENPIQCQFCGMVCVSNAMHKLHLLQVHQIEKRPEEEAPYECHHCHRRYPDKEKTKQHMLRTHLTKQETSFVCETCARSYKSQGALTIHIRRDHLGEKLPKSQCPHCGKWLLNTGMPFHIRKHMQLPPTEKYKCDKCGSQHTTYHNLLKHTKRHHSELSNRFQCPQCPKGFFSKQHFDEHFAVHTGEILYHCEFCEAGFKSQGNFLAHKRKLHTIMYEQQKLANKLKREEKARPH</sequence>
<dbReference type="SUPFAM" id="SSF57716">
    <property type="entry name" value="Glucocorticoid receptor-like (DNA-binding domain)"/>
    <property type="match status" value="1"/>
</dbReference>
<feature type="domain" description="C2H2-type" evidence="7">
    <location>
        <begin position="891"/>
        <end position="919"/>
    </location>
</feature>
<name>A0A336LUR6_CULSO</name>
<dbReference type="GO" id="GO:0000981">
    <property type="term" value="F:DNA-binding transcription factor activity, RNA polymerase II-specific"/>
    <property type="evidence" value="ECO:0007669"/>
    <property type="project" value="TreeGrafter"/>
</dbReference>
<feature type="domain" description="C2H2-type" evidence="7">
    <location>
        <begin position="1437"/>
        <end position="1465"/>
    </location>
</feature>
<dbReference type="Gene3D" id="3.30.160.60">
    <property type="entry name" value="Classic Zinc Finger"/>
    <property type="match status" value="11"/>
</dbReference>
<accession>A0A336LUR6</accession>
<dbReference type="Pfam" id="PF12874">
    <property type="entry name" value="zf-met"/>
    <property type="match status" value="1"/>
</dbReference>
<reference evidence="9" key="2">
    <citation type="submission" date="2018-07" db="EMBL/GenBank/DDBJ databases">
        <authorList>
            <person name="Quirk P.G."/>
            <person name="Krulwich T.A."/>
        </authorList>
    </citation>
    <scope>NUCLEOTIDE SEQUENCE</scope>
</reference>
<evidence type="ECO:0000256" key="6">
    <source>
        <dbReference type="SAM" id="MobiDB-lite"/>
    </source>
</evidence>
<feature type="domain" description="C2H2-type" evidence="7">
    <location>
        <begin position="1013"/>
        <end position="1040"/>
    </location>
</feature>
<evidence type="ECO:0000256" key="1">
    <source>
        <dbReference type="ARBA" id="ARBA00022723"/>
    </source>
</evidence>
<keyword evidence="4" id="KW-0862">Zinc</keyword>
<feature type="region of interest" description="Disordered" evidence="6">
    <location>
        <begin position="651"/>
        <end position="673"/>
    </location>
</feature>
<dbReference type="InterPro" id="IPR012934">
    <property type="entry name" value="Znf_AD"/>
</dbReference>
<evidence type="ECO:0000259" key="7">
    <source>
        <dbReference type="PROSITE" id="PS50157"/>
    </source>
</evidence>
<dbReference type="PANTHER" id="PTHR24379:SF127">
    <property type="entry name" value="BLOODY FINGERS-RELATED"/>
    <property type="match status" value="1"/>
</dbReference>
<feature type="domain" description="C2H2-type" evidence="7">
    <location>
        <begin position="503"/>
        <end position="527"/>
    </location>
</feature>
<dbReference type="GO" id="GO:0005634">
    <property type="term" value="C:nucleus"/>
    <property type="evidence" value="ECO:0007669"/>
    <property type="project" value="InterPro"/>
</dbReference>
<feature type="domain" description="C2H2-type" evidence="7">
    <location>
        <begin position="475"/>
        <end position="502"/>
    </location>
</feature>
<dbReference type="SMART" id="SM00868">
    <property type="entry name" value="zf-AD"/>
    <property type="match status" value="3"/>
</dbReference>
<evidence type="ECO:0000256" key="2">
    <source>
        <dbReference type="ARBA" id="ARBA00022737"/>
    </source>
</evidence>
<evidence type="ECO:0000256" key="3">
    <source>
        <dbReference type="ARBA" id="ARBA00022771"/>
    </source>
</evidence>
<reference evidence="8" key="1">
    <citation type="submission" date="2018-04" db="EMBL/GenBank/DDBJ databases">
        <authorList>
            <person name="Go L.Y."/>
            <person name="Mitchell J.A."/>
        </authorList>
    </citation>
    <scope>NUCLEOTIDE SEQUENCE</scope>
    <source>
        <tissue evidence="8">Whole organism</tissue>
    </source>
</reference>
<feature type="domain" description="C2H2-type" evidence="7">
    <location>
        <begin position="384"/>
        <end position="412"/>
    </location>
</feature>
<feature type="compositionally biased region" description="Basic and acidic residues" evidence="6">
    <location>
        <begin position="151"/>
        <end position="164"/>
    </location>
</feature>
<dbReference type="InterPro" id="IPR036236">
    <property type="entry name" value="Znf_C2H2_sf"/>
</dbReference>
<protein>
    <submittedName>
        <fullName evidence="9">CSON005341 protein</fullName>
    </submittedName>
</protein>
<proteinExistence type="predicted"/>
<keyword evidence="3 5" id="KW-0863">Zinc-finger</keyword>
<dbReference type="InterPro" id="IPR013087">
    <property type="entry name" value="Znf_C2H2_type"/>
</dbReference>
<gene>
    <name evidence="9" type="primary">CSON005341</name>
</gene>
<dbReference type="SUPFAM" id="SSF57667">
    <property type="entry name" value="beta-beta-alpha zinc fingers"/>
    <property type="match status" value="8"/>
</dbReference>